<comment type="caution">
    <text evidence="1">The sequence shown here is derived from an EMBL/GenBank/DDBJ whole genome shotgun (WGS) entry which is preliminary data.</text>
</comment>
<proteinExistence type="predicted"/>
<accession>A0A4Y2N931</accession>
<keyword evidence="2" id="KW-1185">Reference proteome</keyword>
<dbReference type="InterPro" id="IPR008042">
    <property type="entry name" value="Retrotrans_Pao"/>
</dbReference>
<dbReference type="OrthoDB" id="6150403at2759"/>
<protein>
    <submittedName>
        <fullName evidence="1">Uncharacterized protein</fullName>
    </submittedName>
</protein>
<name>A0A4Y2N931_ARAVE</name>
<dbReference type="EMBL" id="BGPR01008571">
    <property type="protein sequence ID" value="GBN34647.1"/>
    <property type="molecule type" value="Genomic_DNA"/>
</dbReference>
<sequence>MLQKIWKDNILWDRKDEDNMKMKFLNCQFSYAAAVFVCIEYADVVRVNLSAAKSRVAIAKVKTININRFELLAATVGARLCKSVLRALQWDNVKQHYWTDSITVLGWSQREELWSVFVNNRVQEIRKMTDPTFLKNLPGAQNPADVPSRGCSAHQLFSRWWEGPKSLLHTEENWPVTNPALKNSLF</sequence>
<evidence type="ECO:0000313" key="1">
    <source>
        <dbReference type="EMBL" id="GBN34647.1"/>
    </source>
</evidence>
<dbReference type="AlphaFoldDB" id="A0A4Y2N931"/>
<dbReference type="Pfam" id="PF05380">
    <property type="entry name" value="Peptidase_A17"/>
    <property type="match status" value="1"/>
</dbReference>
<dbReference type="Proteomes" id="UP000499080">
    <property type="component" value="Unassembled WGS sequence"/>
</dbReference>
<organism evidence="1 2">
    <name type="scientific">Araneus ventricosus</name>
    <name type="common">Orbweaver spider</name>
    <name type="synonym">Epeira ventricosa</name>
    <dbReference type="NCBI Taxonomy" id="182803"/>
    <lineage>
        <taxon>Eukaryota</taxon>
        <taxon>Metazoa</taxon>
        <taxon>Ecdysozoa</taxon>
        <taxon>Arthropoda</taxon>
        <taxon>Chelicerata</taxon>
        <taxon>Arachnida</taxon>
        <taxon>Araneae</taxon>
        <taxon>Araneomorphae</taxon>
        <taxon>Entelegynae</taxon>
        <taxon>Araneoidea</taxon>
        <taxon>Araneidae</taxon>
        <taxon>Araneus</taxon>
    </lineage>
</organism>
<dbReference type="PANTHER" id="PTHR47331">
    <property type="entry name" value="PHD-TYPE DOMAIN-CONTAINING PROTEIN"/>
    <property type="match status" value="1"/>
</dbReference>
<gene>
    <name evidence="1" type="ORF">AVEN_97132_1</name>
</gene>
<evidence type="ECO:0000313" key="2">
    <source>
        <dbReference type="Proteomes" id="UP000499080"/>
    </source>
</evidence>
<reference evidence="1 2" key="1">
    <citation type="journal article" date="2019" name="Sci. Rep.">
        <title>Orb-weaving spider Araneus ventricosus genome elucidates the spidroin gene catalogue.</title>
        <authorList>
            <person name="Kono N."/>
            <person name="Nakamura H."/>
            <person name="Ohtoshi R."/>
            <person name="Moran D.A.P."/>
            <person name="Shinohara A."/>
            <person name="Yoshida Y."/>
            <person name="Fujiwara M."/>
            <person name="Mori M."/>
            <person name="Tomita M."/>
            <person name="Arakawa K."/>
        </authorList>
    </citation>
    <scope>NUCLEOTIDE SEQUENCE [LARGE SCALE GENOMIC DNA]</scope>
</reference>